<dbReference type="EMBL" id="LR798267">
    <property type="protein sequence ID" value="CAB5218851.1"/>
    <property type="molecule type" value="Genomic_DNA"/>
</dbReference>
<reference evidence="2" key="1">
    <citation type="submission" date="2020-05" db="EMBL/GenBank/DDBJ databases">
        <authorList>
            <person name="Chiriac C."/>
            <person name="Salcher M."/>
            <person name="Ghai R."/>
            <person name="Kavagutti S V."/>
        </authorList>
    </citation>
    <scope>NUCLEOTIDE SEQUENCE</scope>
</reference>
<evidence type="ECO:0000256" key="1">
    <source>
        <dbReference type="SAM" id="MobiDB-lite"/>
    </source>
</evidence>
<evidence type="ECO:0000313" key="2">
    <source>
        <dbReference type="EMBL" id="CAB5218851.1"/>
    </source>
</evidence>
<sequence length="110" mass="11632">MSEHNHATAEEAMEHHVSVGSARVSLGDVRPVLTGTLIPRKNTQAADPVNPGSKQNRQNIERVGATYRVTAGMGAQLDPSAGATMQSARVVPSIQGRANPNFESGIQQSM</sequence>
<accession>A0A6J7WLA1</accession>
<organism evidence="2">
    <name type="scientific">uncultured Caudovirales phage</name>
    <dbReference type="NCBI Taxonomy" id="2100421"/>
    <lineage>
        <taxon>Viruses</taxon>
        <taxon>Duplodnaviria</taxon>
        <taxon>Heunggongvirae</taxon>
        <taxon>Uroviricota</taxon>
        <taxon>Caudoviricetes</taxon>
        <taxon>Peduoviridae</taxon>
        <taxon>Maltschvirus</taxon>
        <taxon>Maltschvirus maltsch</taxon>
    </lineage>
</organism>
<name>A0A6J7WLA1_9CAUD</name>
<protein>
    <submittedName>
        <fullName evidence="2">Uncharacterized protein</fullName>
    </submittedName>
</protein>
<proteinExistence type="predicted"/>
<gene>
    <name evidence="2" type="ORF">UFOVP221_1</name>
</gene>
<feature type="region of interest" description="Disordered" evidence="1">
    <location>
        <begin position="35"/>
        <end position="59"/>
    </location>
</feature>